<dbReference type="AlphaFoldDB" id="A0A6A6IG66"/>
<dbReference type="RefSeq" id="XP_033683534.1">
    <property type="nucleotide sequence ID" value="XM_033833449.1"/>
</dbReference>
<accession>A0A6A6IG66</accession>
<dbReference type="OrthoDB" id="671439at2759"/>
<feature type="domain" description="SGNH hydrolase-type esterase" evidence="1">
    <location>
        <begin position="15"/>
        <end position="226"/>
    </location>
</feature>
<keyword evidence="2" id="KW-0378">Hydrolase</keyword>
<dbReference type="CDD" id="cd01838">
    <property type="entry name" value="Isoamyl_acetate_hydrolase_like"/>
    <property type="match status" value="1"/>
</dbReference>
<proteinExistence type="predicted"/>
<dbReference type="Proteomes" id="UP000800094">
    <property type="component" value="Unassembled WGS sequence"/>
</dbReference>
<reference evidence="2" key="1">
    <citation type="journal article" date="2020" name="Stud. Mycol.">
        <title>101 Dothideomycetes genomes: a test case for predicting lifestyles and emergence of pathogens.</title>
        <authorList>
            <person name="Haridas S."/>
            <person name="Albert R."/>
            <person name="Binder M."/>
            <person name="Bloem J."/>
            <person name="Labutti K."/>
            <person name="Salamov A."/>
            <person name="Andreopoulos B."/>
            <person name="Baker S."/>
            <person name="Barry K."/>
            <person name="Bills G."/>
            <person name="Bluhm B."/>
            <person name="Cannon C."/>
            <person name="Castanera R."/>
            <person name="Culley D."/>
            <person name="Daum C."/>
            <person name="Ezra D."/>
            <person name="Gonzalez J."/>
            <person name="Henrissat B."/>
            <person name="Kuo A."/>
            <person name="Liang C."/>
            <person name="Lipzen A."/>
            <person name="Lutzoni F."/>
            <person name="Magnuson J."/>
            <person name="Mondo S."/>
            <person name="Nolan M."/>
            <person name="Ohm R."/>
            <person name="Pangilinan J."/>
            <person name="Park H.-J."/>
            <person name="Ramirez L."/>
            <person name="Alfaro M."/>
            <person name="Sun H."/>
            <person name="Tritt A."/>
            <person name="Yoshinaga Y."/>
            <person name="Zwiers L.-H."/>
            <person name="Turgeon B."/>
            <person name="Goodwin S."/>
            <person name="Spatafora J."/>
            <person name="Crous P."/>
            <person name="Grigoriev I."/>
        </authorList>
    </citation>
    <scope>NUCLEOTIDE SEQUENCE</scope>
    <source>
        <strain evidence="2">CBS 122368</strain>
    </source>
</reference>
<dbReference type="Pfam" id="PF13472">
    <property type="entry name" value="Lipase_GDSL_2"/>
    <property type="match status" value="1"/>
</dbReference>
<dbReference type="SUPFAM" id="SSF52266">
    <property type="entry name" value="SGNH hydrolase"/>
    <property type="match status" value="1"/>
</dbReference>
<dbReference type="EMBL" id="ML987196">
    <property type="protein sequence ID" value="KAF2248530.1"/>
    <property type="molecule type" value="Genomic_DNA"/>
</dbReference>
<dbReference type="PANTHER" id="PTHR14209:SF19">
    <property type="entry name" value="ISOAMYL ACETATE-HYDROLYZING ESTERASE 1 HOMOLOG"/>
    <property type="match status" value="1"/>
</dbReference>
<dbReference type="GeneID" id="54586779"/>
<evidence type="ECO:0000259" key="1">
    <source>
        <dbReference type="Pfam" id="PF13472"/>
    </source>
</evidence>
<protein>
    <submittedName>
        <fullName evidence="2">SGNH hydrolase</fullName>
    </submittedName>
</protein>
<dbReference type="Gene3D" id="3.40.50.1110">
    <property type="entry name" value="SGNH hydrolase"/>
    <property type="match status" value="1"/>
</dbReference>
<keyword evidence="3" id="KW-1185">Reference proteome</keyword>
<dbReference type="PANTHER" id="PTHR14209">
    <property type="entry name" value="ISOAMYL ACETATE-HYDROLYZING ESTERASE 1"/>
    <property type="match status" value="1"/>
</dbReference>
<name>A0A6A6IG66_9PLEO</name>
<evidence type="ECO:0000313" key="3">
    <source>
        <dbReference type="Proteomes" id="UP000800094"/>
    </source>
</evidence>
<sequence length="275" mass="30416">MVSVPRPSPYHQFLLFGDSITQDSFNQERGFGFSAALQHAYIRRLDVVNRGFSGYNTRQALRVLPSIIPSPDNARIRFLMVFFGANDASLAEAENNQHVPLEEYKDNLEKIITHPLILAHGARTILVAPPPINEHLQLLSDREKGMKSLSRMAPSTKSYADAACEVGERIGVPVVNLWKAFMSKADFDASTWKSGDVIPGSMDAPQNDALVELMYDGLHFNPAGYDVLFQGVMKAIAGKWPEHLPAKTDMVFPAWNDAAAWEAWAAWAASENATS</sequence>
<gene>
    <name evidence="2" type="ORF">BU26DRAFT_565917</name>
</gene>
<dbReference type="InterPro" id="IPR013830">
    <property type="entry name" value="SGNH_hydro"/>
</dbReference>
<evidence type="ECO:0000313" key="2">
    <source>
        <dbReference type="EMBL" id="KAF2248530.1"/>
    </source>
</evidence>
<organism evidence="2 3">
    <name type="scientific">Trematosphaeria pertusa</name>
    <dbReference type="NCBI Taxonomy" id="390896"/>
    <lineage>
        <taxon>Eukaryota</taxon>
        <taxon>Fungi</taxon>
        <taxon>Dikarya</taxon>
        <taxon>Ascomycota</taxon>
        <taxon>Pezizomycotina</taxon>
        <taxon>Dothideomycetes</taxon>
        <taxon>Pleosporomycetidae</taxon>
        <taxon>Pleosporales</taxon>
        <taxon>Massarineae</taxon>
        <taxon>Trematosphaeriaceae</taxon>
        <taxon>Trematosphaeria</taxon>
    </lineage>
</organism>
<dbReference type="InterPro" id="IPR036514">
    <property type="entry name" value="SGNH_hydro_sf"/>
</dbReference>
<dbReference type="InterPro" id="IPR045136">
    <property type="entry name" value="Iah1-like"/>
</dbReference>
<dbReference type="GO" id="GO:0016787">
    <property type="term" value="F:hydrolase activity"/>
    <property type="evidence" value="ECO:0007669"/>
    <property type="project" value="UniProtKB-KW"/>
</dbReference>